<dbReference type="KEGG" id="paly:O3E_01135"/>
<dbReference type="Gene3D" id="3.30.300.20">
    <property type="match status" value="1"/>
</dbReference>
<evidence type="ECO:0000256" key="1">
    <source>
        <dbReference type="ARBA" id="ARBA00022517"/>
    </source>
</evidence>
<dbReference type="GO" id="GO:0043024">
    <property type="term" value="F:ribosomal small subunit binding"/>
    <property type="evidence" value="ECO:0007669"/>
    <property type="project" value="TreeGrafter"/>
</dbReference>
<dbReference type="Proteomes" id="UP000031624">
    <property type="component" value="Chromosome"/>
</dbReference>
<proteinExistence type="predicted"/>
<name>A0AAU8RPX2_9GAMM</name>
<protein>
    <submittedName>
        <fullName evidence="2">Ribosome-binding factor A</fullName>
    </submittedName>
</protein>
<dbReference type="PANTHER" id="PTHR33515">
    <property type="entry name" value="RIBOSOME-BINDING FACTOR A, CHLOROPLASTIC-RELATED"/>
    <property type="match status" value="1"/>
</dbReference>
<gene>
    <name evidence="2" type="ORF">O3E_01135</name>
</gene>
<dbReference type="RefSeq" id="WP_014943263.1">
    <property type="nucleotide sequence ID" value="NZ_CP007563.1"/>
</dbReference>
<dbReference type="InterPro" id="IPR015946">
    <property type="entry name" value="KH_dom-like_a/b"/>
</dbReference>
<dbReference type="InterPro" id="IPR000238">
    <property type="entry name" value="RbfA"/>
</dbReference>
<accession>A0AAU8RPX2</accession>
<evidence type="ECO:0000313" key="2">
    <source>
        <dbReference type="EMBL" id="AJF24126.1"/>
    </source>
</evidence>
<dbReference type="EMBL" id="CP007563">
    <property type="protein sequence ID" value="AJF24126.1"/>
    <property type="molecule type" value="Genomic_DNA"/>
</dbReference>
<dbReference type="InterPro" id="IPR023799">
    <property type="entry name" value="RbfA_dom_sf"/>
</dbReference>
<dbReference type="SUPFAM" id="SSF89919">
    <property type="entry name" value="Ribosome-binding factor A, RbfA"/>
    <property type="match status" value="1"/>
</dbReference>
<reference evidence="2 3" key="1">
    <citation type="submission" date="2014-04" db="EMBL/GenBank/DDBJ databases">
        <title>Genome reduction and metabolic complementation of the dual endosymbionts in the whitefly Bemisia tabaci.</title>
        <authorList>
            <person name="Rao Q."/>
            <person name="Rollat-Farnier P.-A."/>
            <person name="Zhang Z.-X."/>
            <person name="Santos-Garcia D."/>
            <person name="Silva F.J."/>
            <person name="Moya A."/>
            <person name="Zhu D.-T."/>
            <person name="Klein C.C."/>
            <person name="Vavre F."/>
            <person name="Sagot M.-F."/>
            <person name="Liu S.-S."/>
            <person name="Mouton L."/>
            <person name="Wang X.-W."/>
        </authorList>
    </citation>
    <scope>NUCLEOTIDE SEQUENCE [LARGE SCALE GENOMIC DNA]</scope>
    <source>
        <strain evidence="2 3">BT-Q</strain>
    </source>
</reference>
<dbReference type="Pfam" id="PF02033">
    <property type="entry name" value="RBFA"/>
    <property type="match status" value="1"/>
</dbReference>
<dbReference type="GO" id="GO:0005829">
    <property type="term" value="C:cytosol"/>
    <property type="evidence" value="ECO:0007669"/>
    <property type="project" value="TreeGrafter"/>
</dbReference>
<dbReference type="AlphaFoldDB" id="A0AAU8RPX2"/>
<dbReference type="PANTHER" id="PTHR33515:SF1">
    <property type="entry name" value="RIBOSOME-BINDING FACTOR A, CHLOROPLASTIC-RELATED"/>
    <property type="match status" value="1"/>
</dbReference>
<keyword evidence="1" id="KW-0690">Ribosome biogenesis</keyword>
<organism evidence="2 3">
    <name type="scientific">Candidatus Portiera aleyrodidarum MED</name>
    <name type="common">Bemisia tabaci</name>
    <dbReference type="NCBI Taxonomy" id="1163752"/>
    <lineage>
        <taxon>Bacteria</taxon>
        <taxon>Pseudomonadati</taxon>
        <taxon>Pseudomonadota</taxon>
        <taxon>Gammaproteobacteria</taxon>
        <taxon>Candidatus Johnevansiales</taxon>
        <taxon>Candidatus Johnevansiaceae</taxon>
        <taxon>Candidatus Portiera</taxon>
    </lineage>
</organism>
<sequence>MISYRLVKVSKQIKRNLTQLINYNLNDPRIKKNIIIHSVKLSKDLSLADIYWTLLYDNQFKNIYESILQLASGYLRYKLSKTIKNHHVPILTFHFYDSITITSSFISE</sequence>
<dbReference type="GO" id="GO:0006364">
    <property type="term" value="P:rRNA processing"/>
    <property type="evidence" value="ECO:0007669"/>
    <property type="project" value="InterPro"/>
</dbReference>
<dbReference type="NCBIfam" id="TIGR00082">
    <property type="entry name" value="rbfA"/>
    <property type="match status" value="1"/>
</dbReference>
<evidence type="ECO:0000313" key="3">
    <source>
        <dbReference type="Proteomes" id="UP000031624"/>
    </source>
</evidence>